<keyword evidence="3" id="KW-1185">Reference proteome</keyword>
<dbReference type="Gene3D" id="1.25.10.10">
    <property type="entry name" value="Leucine-rich Repeat Variant"/>
    <property type="match status" value="1"/>
</dbReference>
<dbReference type="Gene3D" id="1.25.40.10">
    <property type="entry name" value="Tetratricopeptide repeat domain"/>
    <property type="match status" value="1"/>
</dbReference>
<dbReference type="InterPro" id="IPR011990">
    <property type="entry name" value="TPR-like_helical_dom_sf"/>
</dbReference>
<evidence type="ECO:0000313" key="2">
    <source>
        <dbReference type="EMBL" id="SHJ33194.1"/>
    </source>
</evidence>
<feature type="chain" id="PRO_5012160934" description="Tetratricopeptide repeat-containing protein" evidence="1">
    <location>
        <begin position="22"/>
        <end position="909"/>
    </location>
</feature>
<dbReference type="InterPro" id="IPR016024">
    <property type="entry name" value="ARM-type_fold"/>
</dbReference>
<dbReference type="RefSeq" id="WP_143183379.1">
    <property type="nucleotide sequence ID" value="NZ_FQYR01000003.1"/>
</dbReference>
<dbReference type="InterPro" id="IPR011989">
    <property type="entry name" value="ARM-like"/>
</dbReference>
<dbReference type="OrthoDB" id="186779at2"/>
<evidence type="ECO:0008006" key="4">
    <source>
        <dbReference type="Google" id="ProtNLM"/>
    </source>
</evidence>
<protein>
    <recommendedName>
        <fullName evidence="4">Tetratricopeptide repeat-containing protein</fullName>
    </recommendedName>
</protein>
<reference evidence="2 3" key="1">
    <citation type="submission" date="2016-11" db="EMBL/GenBank/DDBJ databases">
        <authorList>
            <person name="Jaros S."/>
            <person name="Januszkiewicz K."/>
            <person name="Wedrychowicz H."/>
        </authorList>
    </citation>
    <scope>NUCLEOTIDE SEQUENCE [LARGE SCALE GENOMIC DNA]</scope>
    <source>
        <strain evidence="2 3">DSM 18772</strain>
    </source>
</reference>
<accession>A0A1M6IFE9</accession>
<evidence type="ECO:0000313" key="3">
    <source>
        <dbReference type="Proteomes" id="UP000184510"/>
    </source>
</evidence>
<sequence>MTKHLSIVLASSLVISSQIGAEPPAEPRNSEIAPLIRKLSHPDFQTREDASKEIWQFGVDAVPYLEDASKSKDPEVAARAEVLIRNIAAGILPNTPPEIAELIDKYSQNNVNGKLAILRELSDKRAYKQMLHMLSWEKNNAHRDLLLRDFRNIGLLAARQAILKNDLDEAIELLKLSPREENTLRALAFLLKRTGKIDDEIARIQKFKANENIDEWLKILLQIKGDKKLLKQFAENRGDADVLSTVAVLDGDPVPAFDLIEGQLKDSASLAGLKMIRSTVLNQGDPKKAEKKADKLAQAILDAAQSTQNEREMEPALRSLFAGGYQDMAGELFSRYDDTQYSQYLDAYERPTQALEVMGIPSAKDAPKEYYDWVKDSVKRSITEDQDSESGHQARILEAAIFYFSRGEVEIARSTLKELLIVLEKEGLDRWHEVVRSLPEAGMSEMAVEFILERGNANNDLDNMVNALYGDTLAINRIWKSLRDRENTIEKDFVDMSILMGMYRSKLAEGKKLEAYVLEKAKKSGRNAYIDMLFSLAEAATVRNDLAGSLDYYRVISKLGKEVADRGDWRSHYRELAEGLQSWKDYISAYELQENNLRELPVEMAKYAISLKKVGRNRDGDEQLEKAVTMTLSIPTEYNEIALLLYGAGYKDQAIQMWEDTLIGFKPTDWEFHYTLQYMGLLSRYHILKGDWKMASTVASVEAALSLKNLSRDFSPAYSLRSGFYAFFTSGMLDYHSNRKEVAIWKLHKAHQMGIGDGLLADEFYPSMRNTSLAKEYDAWFGDAYAFLEKVLQKYPNAHNTHNTIAWLGSRAVRNLEGSLTHAQKAVELAPKQGAYLDTLAEVYFARRDRRSAVKWSQAAVQSVSDGSMAYQRAQDTVYKSHIDLTDQMKRFKTEEFPSAEVKPSTKKN</sequence>
<dbReference type="STRING" id="1123071.SAMN02745181_1790"/>
<proteinExistence type="predicted"/>
<organism evidence="2 3">
    <name type="scientific">Rubritalea squalenifaciens DSM 18772</name>
    <dbReference type="NCBI Taxonomy" id="1123071"/>
    <lineage>
        <taxon>Bacteria</taxon>
        <taxon>Pseudomonadati</taxon>
        <taxon>Verrucomicrobiota</taxon>
        <taxon>Verrucomicrobiia</taxon>
        <taxon>Verrucomicrobiales</taxon>
        <taxon>Rubritaleaceae</taxon>
        <taxon>Rubritalea</taxon>
    </lineage>
</organism>
<feature type="signal peptide" evidence="1">
    <location>
        <begin position="1"/>
        <end position="21"/>
    </location>
</feature>
<dbReference type="SUPFAM" id="SSF48452">
    <property type="entry name" value="TPR-like"/>
    <property type="match status" value="1"/>
</dbReference>
<dbReference type="InParanoid" id="A0A1M6IFE9"/>
<gene>
    <name evidence="2" type="ORF">SAMN02745181_1790</name>
</gene>
<dbReference type="EMBL" id="FQYR01000003">
    <property type="protein sequence ID" value="SHJ33194.1"/>
    <property type="molecule type" value="Genomic_DNA"/>
</dbReference>
<dbReference type="SUPFAM" id="SSF48371">
    <property type="entry name" value="ARM repeat"/>
    <property type="match status" value="1"/>
</dbReference>
<keyword evidence="1" id="KW-0732">Signal</keyword>
<dbReference type="Proteomes" id="UP000184510">
    <property type="component" value="Unassembled WGS sequence"/>
</dbReference>
<evidence type="ECO:0000256" key="1">
    <source>
        <dbReference type="SAM" id="SignalP"/>
    </source>
</evidence>
<dbReference type="AlphaFoldDB" id="A0A1M6IFE9"/>
<name>A0A1M6IFE9_9BACT</name>